<reference evidence="1" key="1">
    <citation type="submission" date="2020-01" db="EMBL/GenBank/DDBJ databases">
        <title>Identification and distribution of gene clusters putatively required for synthesis of sphingolipid metabolism inhibitors in phylogenetically diverse species of the filamentous fungus Fusarium.</title>
        <authorList>
            <person name="Kim H.-S."/>
            <person name="Busman M."/>
            <person name="Brown D.W."/>
            <person name="Divon H."/>
            <person name="Uhlig S."/>
            <person name="Proctor R.H."/>
        </authorList>
    </citation>
    <scope>NUCLEOTIDE SEQUENCE</scope>
    <source>
        <strain evidence="1">NRRL 53441</strain>
    </source>
</reference>
<dbReference type="Proteomes" id="UP000605986">
    <property type="component" value="Unassembled WGS sequence"/>
</dbReference>
<accession>A0A8H4KAF2</accession>
<comment type="caution">
    <text evidence="1">The sequence shown here is derived from an EMBL/GenBank/DDBJ whole genome shotgun (WGS) entry which is preliminary data.</text>
</comment>
<sequence length="196" mass="21555">MVDRLDTFLSAYPDVQVIHFHRVSLSGTLETRCVTRSRSQLLASSEAPLKVSLFALNGHCPWNALSGRTINGSDILYPDWSSIRYLGDQEASVLCNVSEERSGHTDVDLSQPFLRCPRHTLQRVVQSILQDCSIKFLVGFEIELYLVTPEVAADPSAFDPAPFNSVPMGAVSFRDKRGQCIKDCALALAGVGIVVE</sequence>
<gene>
    <name evidence="1" type="ORF">F53441_10056</name>
</gene>
<dbReference type="Gene3D" id="3.30.590.10">
    <property type="entry name" value="Glutamine synthetase/guanido kinase, catalytic domain"/>
    <property type="match status" value="1"/>
</dbReference>
<dbReference type="OrthoDB" id="3364440at2759"/>
<evidence type="ECO:0000313" key="1">
    <source>
        <dbReference type="EMBL" id="KAF4446306.1"/>
    </source>
</evidence>
<keyword evidence="2" id="KW-1185">Reference proteome</keyword>
<name>A0A8H4KAF2_9HYPO</name>
<proteinExistence type="predicted"/>
<dbReference type="AlphaFoldDB" id="A0A8H4KAF2"/>
<protein>
    <submittedName>
        <fullName evidence="1">Glutamine synthetase bacteria</fullName>
    </submittedName>
</protein>
<dbReference type="EMBL" id="JAADJG010000468">
    <property type="protein sequence ID" value="KAF4446306.1"/>
    <property type="molecule type" value="Genomic_DNA"/>
</dbReference>
<evidence type="ECO:0000313" key="2">
    <source>
        <dbReference type="Proteomes" id="UP000605986"/>
    </source>
</evidence>
<organism evidence="1 2">
    <name type="scientific">Fusarium austroafricanum</name>
    <dbReference type="NCBI Taxonomy" id="2364996"/>
    <lineage>
        <taxon>Eukaryota</taxon>
        <taxon>Fungi</taxon>
        <taxon>Dikarya</taxon>
        <taxon>Ascomycota</taxon>
        <taxon>Pezizomycotina</taxon>
        <taxon>Sordariomycetes</taxon>
        <taxon>Hypocreomycetidae</taxon>
        <taxon>Hypocreales</taxon>
        <taxon>Nectriaceae</taxon>
        <taxon>Fusarium</taxon>
        <taxon>Fusarium concolor species complex</taxon>
    </lineage>
</organism>